<dbReference type="EMBL" id="NJBN01000005">
    <property type="protein sequence ID" value="TKJ40335.1"/>
    <property type="molecule type" value="Genomic_DNA"/>
</dbReference>
<comment type="caution">
    <text evidence="2">The sequence shown here is derived from an EMBL/GenBank/DDBJ whole genome shotgun (WGS) entry which is preliminary data.</text>
</comment>
<reference evidence="2 3" key="1">
    <citation type="submission" date="2017-06" db="EMBL/GenBank/DDBJ databases">
        <title>Novel microbial phyla capable of carbon fixation and sulfur reduction in deep-sea sediments.</title>
        <authorList>
            <person name="Huang J."/>
            <person name="Baker B."/>
            <person name="Wang Y."/>
        </authorList>
    </citation>
    <scope>NUCLEOTIDE SEQUENCE [LARGE SCALE GENOMIC DNA]</scope>
    <source>
        <strain evidence="2">B3_LCP</strain>
    </source>
</reference>
<dbReference type="Proteomes" id="UP000319619">
    <property type="component" value="Unassembled WGS sequence"/>
</dbReference>
<sequence length="135" mass="15256">MYRQRSSIDMAEALKYWRAYKGLSQMKLAELANTSALTISQLESGKRRGRGATLEKILNGLNIGRDEFFSMRKTVAGTQEAVISDQPVEKTETTVVKKESASLRLSNLDLELLNRVLNLDFDAKLETLRYLQNLA</sequence>
<name>A0A532UZE7_UNCL8</name>
<dbReference type="InterPro" id="IPR001387">
    <property type="entry name" value="Cro/C1-type_HTH"/>
</dbReference>
<evidence type="ECO:0000259" key="1">
    <source>
        <dbReference type="PROSITE" id="PS50943"/>
    </source>
</evidence>
<dbReference type="GO" id="GO:0003677">
    <property type="term" value="F:DNA binding"/>
    <property type="evidence" value="ECO:0007669"/>
    <property type="project" value="InterPro"/>
</dbReference>
<dbReference type="SMART" id="SM00530">
    <property type="entry name" value="HTH_XRE"/>
    <property type="match status" value="1"/>
</dbReference>
<gene>
    <name evidence="2" type="ORF">CEE37_08390</name>
</gene>
<feature type="domain" description="HTH cro/C1-type" evidence="1">
    <location>
        <begin position="14"/>
        <end position="68"/>
    </location>
</feature>
<dbReference type="PROSITE" id="PS50943">
    <property type="entry name" value="HTH_CROC1"/>
    <property type="match status" value="1"/>
</dbReference>
<evidence type="ECO:0000313" key="2">
    <source>
        <dbReference type="EMBL" id="TKJ40335.1"/>
    </source>
</evidence>
<dbReference type="CDD" id="cd00093">
    <property type="entry name" value="HTH_XRE"/>
    <property type="match status" value="1"/>
</dbReference>
<dbReference type="SUPFAM" id="SSF47413">
    <property type="entry name" value="lambda repressor-like DNA-binding domains"/>
    <property type="match status" value="1"/>
</dbReference>
<dbReference type="InterPro" id="IPR010982">
    <property type="entry name" value="Lambda_DNA-bd_dom_sf"/>
</dbReference>
<protein>
    <recommendedName>
        <fullName evidence="1">HTH cro/C1-type domain-containing protein</fullName>
    </recommendedName>
</protein>
<dbReference type="Gene3D" id="1.10.260.40">
    <property type="entry name" value="lambda repressor-like DNA-binding domains"/>
    <property type="match status" value="1"/>
</dbReference>
<dbReference type="Pfam" id="PF13560">
    <property type="entry name" value="HTH_31"/>
    <property type="match status" value="1"/>
</dbReference>
<accession>A0A532UZE7</accession>
<proteinExistence type="predicted"/>
<evidence type="ECO:0000313" key="3">
    <source>
        <dbReference type="Proteomes" id="UP000319619"/>
    </source>
</evidence>
<organism evidence="2 3">
    <name type="scientific">candidate division LCP-89 bacterium B3_LCP</name>
    <dbReference type="NCBI Taxonomy" id="2012998"/>
    <lineage>
        <taxon>Bacteria</taxon>
        <taxon>Pseudomonadati</taxon>
        <taxon>Bacteria division LCP-89</taxon>
    </lineage>
</organism>
<dbReference type="AlphaFoldDB" id="A0A532UZE7"/>